<evidence type="ECO:0000313" key="4">
    <source>
        <dbReference type="Proteomes" id="UP000189055"/>
    </source>
</evidence>
<dbReference type="AlphaFoldDB" id="A0A1U9LEL4"/>
<reference evidence="3 4" key="1">
    <citation type="submission" date="2016-03" db="EMBL/GenBank/DDBJ databases">
        <title>Acetic acid bacteria sequencing.</title>
        <authorList>
            <person name="Brandt J."/>
            <person name="Jakob F."/>
            <person name="Vogel R.F."/>
        </authorList>
    </citation>
    <scope>NUCLEOTIDE SEQUENCE [LARGE SCALE GENOMIC DNA]</scope>
    <source>
        <strain evidence="3 4">TMW2.1084</strain>
    </source>
</reference>
<dbReference type="InterPro" id="IPR008687">
    <property type="entry name" value="MobC"/>
</dbReference>
<dbReference type="Proteomes" id="UP000189055">
    <property type="component" value="Chromosome"/>
</dbReference>
<evidence type="ECO:0000259" key="2">
    <source>
        <dbReference type="Pfam" id="PF05713"/>
    </source>
</evidence>
<organism evidence="3 4">
    <name type="scientific">Acetobacter persici</name>
    <dbReference type="NCBI Taxonomy" id="1076596"/>
    <lineage>
        <taxon>Bacteria</taxon>
        <taxon>Pseudomonadati</taxon>
        <taxon>Pseudomonadota</taxon>
        <taxon>Alphaproteobacteria</taxon>
        <taxon>Acetobacterales</taxon>
        <taxon>Acetobacteraceae</taxon>
        <taxon>Acetobacter</taxon>
    </lineage>
</organism>
<dbReference type="Pfam" id="PF05713">
    <property type="entry name" value="MobC"/>
    <property type="match status" value="1"/>
</dbReference>
<name>A0A1U9LEL4_9PROT</name>
<proteinExistence type="predicted"/>
<gene>
    <name evidence="3" type="ORF">A0U91_07085</name>
</gene>
<evidence type="ECO:0000256" key="1">
    <source>
        <dbReference type="SAM" id="MobiDB-lite"/>
    </source>
</evidence>
<protein>
    <recommendedName>
        <fullName evidence="2">Bacterial mobilisation domain-containing protein</fullName>
    </recommendedName>
</protein>
<feature type="domain" description="Bacterial mobilisation" evidence="2">
    <location>
        <begin position="94"/>
        <end position="130"/>
    </location>
</feature>
<evidence type="ECO:0000313" key="3">
    <source>
        <dbReference type="EMBL" id="AQT04740.1"/>
    </source>
</evidence>
<accession>A0A1U9LEL4</accession>
<feature type="region of interest" description="Disordered" evidence="1">
    <location>
        <begin position="1"/>
        <end position="30"/>
    </location>
</feature>
<sequence>MSNGYPLGALDKLARGSASPVDPHTMETKTMPEIRTSRLSVRARPDELDRWQVVARRAGHHTTAGWIRALLRDAEFAGQEGDQLLAELRGLRGDLARIGNNLNQLAHAANRGDAVACAATLDDIDALKDRTDRLLRRIRPVSRQTIH</sequence>
<dbReference type="EMBL" id="CP014687">
    <property type="protein sequence ID" value="AQT04740.1"/>
    <property type="molecule type" value="Genomic_DNA"/>
</dbReference>
<dbReference type="KEGG" id="aper:A0U91_07085"/>